<comment type="caution">
    <text evidence="1">The sequence shown here is derived from an EMBL/GenBank/DDBJ whole genome shotgun (WGS) entry which is preliminary data.</text>
</comment>
<dbReference type="GO" id="GO:0032259">
    <property type="term" value="P:methylation"/>
    <property type="evidence" value="ECO:0007669"/>
    <property type="project" value="UniProtKB-KW"/>
</dbReference>
<proteinExistence type="predicted"/>
<reference evidence="1" key="1">
    <citation type="submission" date="2019-09" db="EMBL/GenBank/DDBJ databases">
        <authorList>
            <person name="Teo W.F.A."/>
            <person name="Duangmal K."/>
        </authorList>
    </citation>
    <scope>NUCLEOTIDE SEQUENCE [LARGE SCALE GENOMIC DNA]</scope>
    <source>
        <strain evidence="1">K81G1</strain>
    </source>
</reference>
<gene>
    <name evidence="1" type="ORF">FPZ12_013840</name>
</gene>
<dbReference type="InterPro" id="IPR006764">
    <property type="entry name" value="SAM_dep_MeTrfase_SAV2177_type"/>
</dbReference>
<dbReference type="Proteomes" id="UP000319769">
    <property type="component" value="Unassembled WGS sequence"/>
</dbReference>
<keyword evidence="1" id="KW-0489">Methyltransferase</keyword>
<dbReference type="AlphaFoldDB" id="A0A5N0V7Y6"/>
<keyword evidence="2" id="KW-1185">Reference proteome</keyword>
<dbReference type="SUPFAM" id="SSF53335">
    <property type="entry name" value="S-adenosyl-L-methionine-dependent methyltransferases"/>
    <property type="match status" value="1"/>
</dbReference>
<dbReference type="EMBL" id="VMNW02000016">
    <property type="protein sequence ID" value="KAA9161588.1"/>
    <property type="molecule type" value="Genomic_DNA"/>
</dbReference>
<accession>A0A5N0V7Y6</accession>
<protein>
    <submittedName>
        <fullName evidence="1">Methyltransferase</fullName>
    </submittedName>
</protein>
<dbReference type="GO" id="GO:0008168">
    <property type="term" value="F:methyltransferase activity"/>
    <property type="evidence" value="ECO:0007669"/>
    <property type="project" value="UniProtKB-KW"/>
</dbReference>
<dbReference type="PIRSF" id="PIRSF017393">
    <property type="entry name" value="MTase_SAV2177"/>
    <property type="match status" value="1"/>
</dbReference>
<evidence type="ECO:0000313" key="2">
    <source>
        <dbReference type="Proteomes" id="UP000319769"/>
    </source>
</evidence>
<sequence length="280" mass="30679">MSDDLPRGEEVDLERPSAARVYDYLLGGTTNWAIDRLLGDRIIAANPDARHGAKTNREFLGRAVRECVRGGVTQFLDIGSGIPSAGNVHEVADELDTSSHVVYVDYEPVAVAHARVMLEDHGDPARHAIVQARMENVDEVWQQAVNTGVLDPTRPVALIMAALLHVIPDPVAQEAMQRYRSLLPSGSYLVISHASQDGVSEETRERLAKIVQQGHQTSTPMEARDRAAVTALFGEFELQDPGVVWIPEWRIDAAPSPYTRQNFSADPSSVCILGGMAIKR</sequence>
<organism evidence="1 2">
    <name type="scientific">Amycolatopsis acidicola</name>
    <dbReference type="NCBI Taxonomy" id="2596893"/>
    <lineage>
        <taxon>Bacteria</taxon>
        <taxon>Bacillati</taxon>
        <taxon>Actinomycetota</taxon>
        <taxon>Actinomycetes</taxon>
        <taxon>Pseudonocardiales</taxon>
        <taxon>Pseudonocardiaceae</taxon>
        <taxon>Amycolatopsis</taxon>
    </lineage>
</organism>
<dbReference type="Pfam" id="PF04672">
    <property type="entry name" value="Methyltransf_19"/>
    <property type="match status" value="1"/>
</dbReference>
<evidence type="ECO:0000313" key="1">
    <source>
        <dbReference type="EMBL" id="KAA9161588.1"/>
    </source>
</evidence>
<keyword evidence="1" id="KW-0808">Transferase</keyword>
<dbReference type="Gene3D" id="3.40.50.150">
    <property type="entry name" value="Vaccinia Virus protein VP39"/>
    <property type="match status" value="1"/>
</dbReference>
<dbReference type="RefSeq" id="WP_144746055.1">
    <property type="nucleotide sequence ID" value="NZ_VMNW02000016.1"/>
</dbReference>
<dbReference type="InterPro" id="IPR029063">
    <property type="entry name" value="SAM-dependent_MTases_sf"/>
</dbReference>
<dbReference type="OrthoDB" id="3514105at2"/>
<name>A0A5N0V7Y6_9PSEU</name>